<dbReference type="EMBL" id="BPLR01009751">
    <property type="protein sequence ID" value="GIY34284.1"/>
    <property type="molecule type" value="Genomic_DNA"/>
</dbReference>
<evidence type="ECO:0000313" key="2">
    <source>
        <dbReference type="Proteomes" id="UP001054945"/>
    </source>
</evidence>
<gene>
    <name evidence="1" type="ORF">CEXT_779111</name>
</gene>
<evidence type="ECO:0000313" key="1">
    <source>
        <dbReference type="EMBL" id="GIY34284.1"/>
    </source>
</evidence>
<name>A0AAV4SMT2_CAEEX</name>
<dbReference type="Proteomes" id="UP001054945">
    <property type="component" value="Unassembled WGS sequence"/>
</dbReference>
<accession>A0AAV4SMT2</accession>
<sequence length="80" mass="9203">MDGRSLQTTLREIPPPRHKEQLVFLNGTISWSCGHTQIRVLKENKSFRGFHAYDPNTKHSGRKSTLLLQMDPLQRVTSSK</sequence>
<proteinExistence type="predicted"/>
<protein>
    <submittedName>
        <fullName evidence="1">Uncharacterized protein</fullName>
    </submittedName>
</protein>
<reference evidence="1 2" key="1">
    <citation type="submission" date="2021-06" db="EMBL/GenBank/DDBJ databases">
        <title>Caerostris extrusa draft genome.</title>
        <authorList>
            <person name="Kono N."/>
            <person name="Arakawa K."/>
        </authorList>
    </citation>
    <scope>NUCLEOTIDE SEQUENCE [LARGE SCALE GENOMIC DNA]</scope>
</reference>
<keyword evidence="2" id="KW-1185">Reference proteome</keyword>
<dbReference type="AlphaFoldDB" id="A0AAV4SMT2"/>
<organism evidence="1 2">
    <name type="scientific">Caerostris extrusa</name>
    <name type="common">Bark spider</name>
    <name type="synonym">Caerostris bankana</name>
    <dbReference type="NCBI Taxonomy" id="172846"/>
    <lineage>
        <taxon>Eukaryota</taxon>
        <taxon>Metazoa</taxon>
        <taxon>Ecdysozoa</taxon>
        <taxon>Arthropoda</taxon>
        <taxon>Chelicerata</taxon>
        <taxon>Arachnida</taxon>
        <taxon>Araneae</taxon>
        <taxon>Araneomorphae</taxon>
        <taxon>Entelegynae</taxon>
        <taxon>Araneoidea</taxon>
        <taxon>Araneidae</taxon>
        <taxon>Caerostris</taxon>
    </lineage>
</organism>
<comment type="caution">
    <text evidence="1">The sequence shown here is derived from an EMBL/GenBank/DDBJ whole genome shotgun (WGS) entry which is preliminary data.</text>
</comment>